<protein>
    <submittedName>
        <fullName evidence="1">Uncharacterized protein</fullName>
    </submittedName>
</protein>
<gene>
    <name evidence="1" type="ORF">T12_10309</name>
</gene>
<sequence>MQSERERERERERLQLTIVEYEIELLSPTTVTNDNKSQNSTFAQEHRSRIPKDLAEEELLDKYEIK</sequence>
<dbReference type="AlphaFoldDB" id="A0A0V0ZL62"/>
<keyword evidence="2" id="KW-1185">Reference proteome</keyword>
<evidence type="ECO:0000313" key="2">
    <source>
        <dbReference type="Proteomes" id="UP000054783"/>
    </source>
</evidence>
<organism evidence="1 2">
    <name type="scientific">Trichinella patagoniensis</name>
    <dbReference type="NCBI Taxonomy" id="990121"/>
    <lineage>
        <taxon>Eukaryota</taxon>
        <taxon>Metazoa</taxon>
        <taxon>Ecdysozoa</taxon>
        <taxon>Nematoda</taxon>
        <taxon>Enoplea</taxon>
        <taxon>Dorylaimia</taxon>
        <taxon>Trichinellida</taxon>
        <taxon>Trichinellidae</taxon>
        <taxon>Trichinella</taxon>
    </lineage>
</organism>
<accession>A0A0V0ZL62</accession>
<dbReference type="EMBL" id="JYDQ01000151">
    <property type="protein sequence ID" value="KRY12970.1"/>
    <property type="molecule type" value="Genomic_DNA"/>
</dbReference>
<proteinExistence type="predicted"/>
<name>A0A0V0ZL62_9BILA</name>
<evidence type="ECO:0000313" key="1">
    <source>
        <dbReference type="EMBL" id="KRY12970.1"/>
    </source>
</evidence>
<reference evidence="1 2" key="1">
    <citation type="submission" date="2015-01" db="EMBL/GenBank/DDBJ databases">
        <title>Evolution of Trichinella species and genotypes.</title>
        <authorList>
            <person name="Korhonen P.K."/>
            <person name="Edoardo P."/>
            <person name="Giuseppe L.R."/>
            <person name="Gasser R.B."/>
        </authorList>
    </citation>
    <scope>NUCLEOTIDE SEQUENCE [LARGE SCALE GENOMIC DNA]</scope>
    <source>
        <strain evidence="1">ISS2496</strain>
    </source>
</reference>
<dbReference type="Proteomes" id="UP000054783">
    <property type="component" value="Unassembled WGS sequence"/>
</dbReference>
<comment type="caution">
    <text evidence="1">The sequence shown here is derived from an EMBL/GenBank/DDBJ whole genome shotgun (WGS) entry which is preliminary data.</text>
</comment>